<dbReference type="PRINTS" id="PR00080">
    <property type="entry name" value="SDRFAMILY"/>
</dbReference>
<proteinExistence type="inferred from homology"/>
<dbReference type="PROSITE" id="PS00061">
    <property type="entry name" value="ADH_SHORT"/>
    <property type="match status" value="1"/>
</dbReference>
<dbReference type="Gene3D" id="3.40.50.720">
    <property type="entry name" value="NAD(P)-binding Rossmann-like Domain"/>
    <property type="match status" value="1"/>
</dbReference>
<dbReference type="PANTHER" id="PTHR43639:SF1">
    <property type="entry name" value="SHORT-CHAIN DEHYDROGENASE_REDUCTASE FAMILY PROTEIN"/>
    <property type="match status" value="1"/>
</dbReference>
<dbReference type="PANTHER" id="PTHR43639">
    <property type="entry name" value="OXIDOREDUCTASE, SHORT-CHAIN DEHYDROGENASE/REDUCTASE FAMILY (AFU_ORTHOLOGUE AFUA_5G02870)"/>
    <property type="match status" value="1"/>
</dbReference>
<dbReference type="SUPFAM" id="SSF51735">
    <property type="entry name" value="NAD(P)-binding Rossmann-fold domains"/>
    <property type="match status" value="1"/>
</dbReference>
<name>A0A6J6D2H2_9ZZZZ</name>
<gene>
    <name evidence="3" type="ORF">UFOPK1495_01236</name>
</gene>
<accession>A0A6J6D2H2</accession>
<dbReference type="GO" id="GO:0016491">
    <property type="term" value="F:oxidoreductase activity"/>
    <property type="evidence" value="ECO:0007669"/>
    <property type="project" value="UniProtKB-KW"/>
</dbReference>
<dbReference type="CDD" id="cd05233">
    <property type="entry name" value="SDR_c"/>
    <property type="match status" value="1"/>
</dbReference>
<protein>
    <submittedName>
        <fullName evidence="3">Unannotated protein</fullName>
    </submittedName>
</protein>
<dbReference type="InterPro" id="IPR036291">
    <property type="entry name" value="NAD(P)-bd_dom_sf"/>
</dbReference>
<organism evidence="3">
    <name type="scientific">freshwater metagenome</name>
    <dbReference type="NCBI Taxonomy" id="449393"/>
    <lineage>
        <taxon>unclassified sequences</taxon>
        <taxon>metagenomes</taxon>
        <taxon>ecological metagenomes</taxon>
    </lineage>
</organism>
<dbReference type="InterPro" id="IPR020904">
    <property type="entry name" value="Sc_DH/Rdtase_CS"/>
</dbReference>
<sequence>MALEIDLSGRSVLITGGTKGVGRGIAQRFADAGATVIVCARREAENPLPADWHFISADLRDGDAAYGAVDAAFAIAGRLDCVVNNAGGSPPADSAEAPPKFTQRIVELNLLAPYYVAQRAYHHMSNQAGGGSIVNIGSVVANRPSPTTAAYGAAKAGLLQLSTPLAMEWAPTVRVNTITVGLILTEQAALFYGEGEERERIESGIPMGRFAMPSDVGDIAVYLASDLAGYVTGAEIAAHGGGERPPFLGAD</sequence>
<comment type="similarity">
    <text evidence="1">Belongs to the short-chain dehydrogenases/reductases (SDR) family.</text>
</comment>
<reference evidence="3" key="1">
    <citation type="submission" date="2020-05" db="EMBL/GenBank/DDBJ databases">
        <authorList>
            <person name="Chiriac C."/>
            <person name="Salcher M."/>
            <person name="Ghai R."/>
            <person name="Kavagutti S V."/>
        </authorList>
    </citation>
    <scope>NUCLEOTIDE SEQUENCE</scope>
</reference>
<dbReference type="PRINTS" id="PR00081">
    <property type="entry name" value="GDHRDH"/>
</dbReference>
<dbReference type="Pfam" id="PF13561">
    <property type="entry name" value="adh_short_C2"/>
    <property type="match status" value="1"/>
</dbReference>
<evidence type="ECO:0000256" key="1">
    <source>
        <dbReference type="ARBA" id="ARBA00006484"/>
    </source>
</evidence>
<dbReference type="NCBIfam" id="NF005893">
    <property type="entry name" value="PRK07856.1"/>
    <property type="match status" value="1"/>
</dbReference>
<keyword evidence="2" id="KW-0560">Oxidoreductase</keyword>
<dbReference type="EMBL" id="CAEZSU010000135">
    <property type="protein sequence ID" value="CAB4556829.1"/>
    <property type="molecule type" value="Genomic_DNA"/>
</dbReference>
<dbReference type="InterPro" id="IPR002347">
    <property type="entry name" value="SDR_fam"/>
</dbReference>
<dbReference type="FunFam" id="3.40.50.720:FF:000084">
    <property type="entry name" value="Short-chain dehydrogenase reductase"/>
    <property type="match status" value="1"/>
</dbReference>
<dbReference type="AlphaFoldDB" id="A0A6J6D2H2"/>
<evidence type="ECO:0000256" key="2">
    <source>
        <dbReference type="ARBA" id="ARBA00023002"/>
    </source>
</evidence>
<evidence type="ECO:0000313" key="3">
    <source>
        <dbReference type="EMBL" id="CAB4556829.1"/>
    </source>
</evidence>